<dbReference type="PROSITE" id="PS00108">
    <property type="entry name" value="PROTEIN_KINASE_ST"/>
    <property type="match status" value="1"/>
</dbReference>
<dbReference type="AlphaFoldDB" id="A0A9P8IBW5"/>
<dbReference type="GO" id="GO:0005524">
    <property type="term" value="F:ATP binding"/>
    <property type="evidence" value="ECO:0007669"/>
    <property type="project" value="UniProtKB-UniRule"/>
</dbReference>
<evidence type="ECO:0000256" key="1">
    <source>
        <dbReference type="ARBA" id="ARBA00010886"/>
    </source>
</evidence>
<dbReference type="EC" id="2.7.11.1" evidence="2"/>
<dbReference type="PANTHER" id="PTHR43671:SF13">
    <property type="entry name" value="SERINE_THREONINE-PROTEIN KINASE NEK2"/>
    <property type="match status" value="1"/>
</dbReference>
<dbReference type="GO" id="GO:0004674">
    <property type="term" value="F:protein serine/threonine kinase activity"/>
    <property type="evidence" value="ECO:0007669"/>
    <property type="project" value="UniProtKB-EC"/>
</dbReference>
<dbReference type="InterPro" id="IPR008271">
    <property type="entry name" value="Ser/Thr_kinase_AS"/>
</dbReference>
<reference evidence="11" key="1">
    <citation type="submission" date="2021-03" db="EMBL/GenBank/DDBJ databases">
        <title>Comparative genomics and phylogenomic investigation of the class Geoglossomycetes provide insights into ecological specialization and systematics.</title>
        <authorList>
            <person name="Melie T."/>
            <person name="Pirro S."/>
            <person name="Miller A.N."/>
            <person name="Quandt A."/>
        </authorList>
    </citation>
    <scope>NUCLEOTIDE SEQUENCE</scope>
    <source>
        <strain evidence="11">GBOQ0MN5Z8</strain>
    </source>
</reference>
<dbReference type="Pfam" id="PF00069">
    <property type="entry name" value="Pkinase"/>
    <property type="match status" value="2"/>
</dbReference>
<accession>A0A9P8IBW5</accession>
<evidence type="ECO:0000256" key="3">
    <source>
        <dbReference type="ARBA" id="ARBA00022679"/>
    </source>
</evidence>
<feature type="binding site" evidence="7">
    <location>
        <position position="45"/>
    </location>
    <ligand>
        <name>ATP</name>
        <dbReference type="ChEBI" id="CHEBI:30616"/>
    </ligand>
</feature>
<dbReference type="Gene3D" id="3.30.200.20">
    <property type="entry name" value="Phosphorylase Kinase, domain 1"/>
    <property type="match status" value="1"/>
</dbReference>
<evidence type="ECO:0000313" key="11">
    <source>
        <dbReference type="EMBL" id="KAH0544760.1"/>
    </source>
</evidence>
<evidence type="ECO:0000256" key="9">
    <source>
        <dbReference type="SAM" id="MobiDB-lite"/>
    </source>
</evidence>
<keyword evidence="6 7" id="KW-0067">ATP-binding</keyword>
<comment type="caution">
    <text evidence="11">The sequence shown here is derived from an EMBL/GenBank/DDBJ whole genome shotgun (WGS) entry which is preliminary data.</text>
</comment>
<dbReference type="Gene3D" id="1.10.510.10">
    <property type="entry name" value="Transferase(Phosphotransferase) domain 1"/>
    <property type="match status" value="1"/>
</dbReference>
<proteinExistence type="inferred from homology"/>
<dbReference type="Proteomes" id="UP000698800">
    <property type="component" value="Unassembled WGS sequence"/>
</dbReference>
<evidence type="ECO:0000256" key="2">
    <source>
        <dbReference type="ARBA" id="ARBA00012513"/>
    </source>
</evidence>
<organism evidence="11 12">
    <name type="scientific">Glutinoglossum americanum</name>
    <dbReference type="NCBI Taxonomy" id="1670608"/>
    <lineage>
        <taxon>Eukaryota</taxon>
        <taxon>Fungi</taxon>
        <taxon>Dikarya</taxon>
        <taxon>Ascomycota</taxon>
        <taxon>Pezizomycotina</taxon>
        <taxon>Geoglossomycetes</taxon>
        <taxon>Geoglossales</taxon>
        <taxon>Geoglossaceae</taxon>
        <taxon>Glutinoglossum</taxon>
    </lineage>
</organism>
<evidence type="ECO:0000256" key="6">
    <source>
        <dbReference type="ARBA" id="ARBA00022840"/>
    </source>
</evidence>
<feature type="coiled-coil region" evidence="8">
    <location>
        <begin position="397"/>
        <end position="463"/>
    </location>
</feature>
<protein>
    <recommendedName>
        <fullName evidence="2">non-specific serine/threonine protein kinase</fullName>
        <ecNumber evidence="2">2.7.11.1</ecNumber>
    </recommendedName>
</protein>
<dbReference type="EMBL" id="JAGHQL010000014">
    <property type="protein sequence ID" value="KAH0544760.1"/>
    <property type="molecule type" value="Genomic_DNA"/>
</dbReference>
<dbReference type="InterPro" id="IPR000719">
    <property type="entry name" value="Prot_kinase_dom"/>
</dbReference>
<evidence type="ECO:0000256" key="4">
    <source>
        <dbReference type="ARBA" id="ARBA00022741"/>
    </source>
</evidence>
<keyword evidence="8" id="KW-0175">Coiled coil</keyword>
<keyword evidence="5" id="KW-0418">Kinase</keyword>
<keyword evidence="4 7" id="KW-0547">Nucleotide-binding</keyword>
<feature type="domain" description="Protein kinase" evidence="10">
    <location>
        <begin position="6"/>
        <end position="342"/>
    </location>
</feature>
<dbReference type="InterPro" id="IPR017441">
    <property type="entry name" value="Protein_kinase_ATP_BS"/>
</dbReference>
<name>A0A9P8IBW5_9PEZI</name>
<keyword evidence="3" id="KW-0808">Transferase</keyword>
<dbReference type="PANTHER" id="PTHR43671">
    <property type="entry name" value="SERINE/THREONINE-PROTEIN KINASE NEK"/>
    <property type="match status" value="1"/>
</dbReference>
<sequence length="543" mass="62037">MSPDEFVKVGKIGRGTFATVYKVQRPSDGELLNLLNTLTQFFARKDIVTNLDSDIQQRWLQAEIEALKRMAHPNIVRFVHAEPYSRRRGCWRLYQEFCDRGSLEELIEDRAEFGATSPLIHFRALHQHELFVWKVALELGLAISRCHYGLGWDDNLERYVYDTDWTPVLHRDIKPANVLLTNSTGAESPLTFCVKLADFGMSYFLDSDAKNPSTYGGTRLYWAPEIRRETGDGARRVTQWSWATDMWAVGCTLYKLLEGDTPNLYRADSGEGTSSLAFRPTTIFSAETPFPSIHIAEEFQKKLRDNIRECLAVNPSLRLNGLELAIRASDGIRKLGEYSPELSPLYSELIRPQDLLNWELPVLTQPGTDGGPQRHIYSEHKMKATISALIFSALTHDNEVAQERKRHQAELEEMRHRLEDTEYSFSRALRALTDGAAKMQAELKESKEEIARLNASVEKFHDQRARMIGNSGIARLRSPLNRLYDLHGNKDEKFRSPKATPLAGQREVRDWELPGPLVPGEKQGEVKSQRRPNPLIIITQFED</sequence>
<feature type="region of interest" description="Disordered" evidence="9">
    <location>
        <begin position="511"/>
        <end position="531"/>
    </location>
</feature>
<evidence type="ECO:0000313" key="12">
    <source>
        <dbReference type="Proteomes" id="UP000698800"/>
    </source>
</evidence>
<evidence type="ECO:0000256" key="7">
    <source>
        <dbReference type="PROSITE-ProRule" id="PRU10141"/>
    </source>
</evidence>
<keyword evidence="12" id="KW-1185">Reference proteome</keyword>
<dbReference type="PROSITE" id="PS00107">
    <property type="entry name" value="PROTEIN_KINASE_ATP"/>
    <property type="match status" value="1"/>
</dbReference>
<comment type="similarity">
    <text evidence="1">Belongs to the protein kinase superfamily. NEK Ser/Thr protein kinase family. NIMA subfamily.</text>
</comment>
<gene>
    <name evidence="11" type="ORF">FGG08_001127</name>
</gene>
<dbReference type="OrthoDB" id="310217at2759"/>
<dbReference type="InterPro" id="IPR050660">
    <property type="entry name" value="NEK_Ser/Thr_kinase"/>
</dbReference>
<evidence type="ECO:0000256" key="5">
    <source>
        <dbReference type="ARBA" id="ARBA00022777"/>
    </source>
</evidence>
<dbReference type="InterPro" id="IPR011009">
    <property type="entry name" value="Kinase-like_dom_sf"/>
</dbReference>
<evidence type="ECO:0000256" key="8">
    <source>
        <dbReference type="SAM" id="Coils"/>
    </source>
</evidence>
<dbReference type="PROSITE" id="PS50011">
    <property type="entry name" value="PROTEIN_KINASE_DOM"/>
    <property type="match status" value="1"/>
</dbReference>
<dbReference type="SUPFAM" id="SSF56112">
    <property type="entry name" value="Protein kinase-like (PK-like)"/>
    <property type="match status" value="1"/>
</dbReference>
<dbReference type="SMART" id="SM00220">
    <property type="entry name" value="S_TKc"/>
    <property type="match status" value="1"/>
</dbReference>
<evidence type="ECO:0000259" key="10">
    <source>
        <dbReference type="PROSITE" id="PS50011"/>
    </source>
</evidence>